<organism evidence="1 2">
    <name type="scientific">Brachionus plicatilis</name>
    <name type="common">Marine rotifer</name>
    <name type="synonym">Brachionus muelleri</name>
    <dbReference type="NCBI Taxonomy" id="10195"/>
    <lineage>
        <taxon>Eukaryota</taxon>
        <taxon>Metazoa</taxon>
        <taxon>Spiralia</taxon>
        <taxon>Gnathifera</taxon>
        <taxon>Rotifera</taxon>
        <taxon>Eurotatoria</taxon>
        <taxon>Monogononta</taxon>
        <taxon>Pseudotrocha</taxon>
        <taxon>Ploima</taxon>
        <taxon>Brachionidae</taxon>
        <taxon>Brachionus</taxon>
    </lineage>
</organism>
<evidence type="ECO:0000313" key="1">
    <source>
        <dbReference type="EMBL" id="RNA01405.1"/>
    </source>
</evidence>
<reference evidence="1 2" key="1">
    <citation type="journal article" date="2018" name="Sci. Rep.">
        <title>Genomic signatures of local adaptation to the degree of environmental predictability in rotifers.</title>
        <authorList>
            <person name="Franch-Gras L."/>
            <person name="Hahn C."/>
            <person name="Garcia-Roger E.M."/>
            <person name="Carmona M.J."/>
            <person name="Serra M."/>
            <person name="Gomez A."/>
        </authorList>
    </citation>
    <scope>NUCLEOTIDE SEQUENCE [LARGE SCALE GENOMIC DNA]</scope>
    <source>
        <strain evidence="1">HYR1</strain>
    </source>
</reference>
<protein>
    <submittedName>
        <fullName evidence="1">Uncharacterized protein</fullName>
    </submittedName>
</protein>
<dbReference type="AlphaFoldDB" id="A0A3M7PRL2"/>
<accession>A0A3M7PRL2</accession>
<dbReference type="EMBL" id="REGN01009345">
    <property type="protein sequence ID" value="RNA01405.1"/>
    <property type="molecule type" value="Genomic_DNA"/>
</dbReference>
<keyword evidence="2" id="KW-1185">Reference proteome</keyword>
<proteinExistence type="predicted"/>
<dbReference type="Proteomes" id="UP000276133">
    <property type="component" value="Unassembled WGS sequence"/>
</dbReference>
<comment type="caution">
    <text evidence="1">The sequence shown here is derived from an EMBL/GenBank/DDBJ whole genome shotgun (WGS) entry which is preliminary data.</text>
</comment>
<sequence length="100" mass="11464">MVLFLILRKCTFKILNLFIKPNLIGEINLDKIKGLLCLKIFNSVVFLDYDKNTVKKRKLKKLFSEPCCPIVKISPKTPPTYFSVSLASEILLPSYSLEKV</sequence>
<name>A0A3M7PRL2_BRAPC</name>
<evidence type="ECO:0000313" key="2">
    <source>
        <dbReference type="Proteomes" id="UP000276133"/>
    </source>
</evidence>
<gene>
    <name evidence="1" type="ORF">BpHYR1_013833</name>
</gene>